<dbReference type="Gene3D" id="3.50.50.60">
    <property type="entry name" value="FAD/NAD(P)-binding domain"/>
    <property type="match status" value="1"/>
</dbReference>
<dbReference type="OrthoDB" id="74360at2759"/>
<dbReference type="KEGG" id="pco:PHACADRAFT_211396"/>
<evidence type="ECO:0000256" key="1">
    <source>
        <dbReference type="ARBA" id="ARBA00022630"/>
    </source>
</evidence>
<dbReference type="SUPFAM" id="SSF51905">
    <property type="entry name" value="FAD/NAD(P)-binding domain"/>
    <property type="match status" value="2"/>
</dbReference>
<dbReference type="PANTHER" id="PTHR43539:SF68">
    <property type="entry name" value="FLAVIN-BINDING MONOOXYGENASE-LIKE PROTEIN (AFU_ORTHOLOGUE AFUA_4G09220)"/>
    <property type="match status" value="1"/>
</dbReference>
<gene>
    <name evidence="4" type="ORF">PHACADRAFT_211396</name>
</gene>
<evidence type="ECO:0000256" key="2">
    <source>
        <dbReference type="ARBA" id="ARBA00022827"/>
    </source>
</evidence>
<dbReference type="RefSeq" id="XP_007398413.1">
    <property type="nucleotide sequence ID" value="XM_007398351.1"/>
</dbReference>
<dbReference type="SUPFAM" id="SSF54427">
    <property type="entry name" value="NTF2-like"/>
    <property type="match status" value="1"/>
</dbReference>
<evidence type="ECO:0008006" key="6">
    <source>
        <dbReference type="Google" id="ProtNLM"/>
    </source>
</evidence>
<dbReference type="EMBL" id="JH930474">
    <property type="protein sequence ID" value="EKM53733.1"/>
    <property type="molecule type" value="Genomic_DNA"/>
</dbReference>
<dbReference type="GO" id="GO:0050660">
    <property type="term" value="F:flavin adenine dinucleotide binding"/>
    <property type="evidence" value="ECO:0007669"/>
    <property type="project" value="InterPro"/>
</dbReference>
<dbReference type="AlphaFoldDB" id="K5VQI0"/>
<dbReference type="Pfam" id="PF00743">
    <property type="entry name" value="FMO-like"/>
    <property type="match status" value="1"/>
</dbReference>
<name>K5VQI0_PHACS</name>
<dbReference type="GO" id="GO:0050661">
    <property type="term" value="F:NADP binding"/>
    <property type="evidence" value="ECO:0007669"/>
    <property type="project" value="InterPro"/>
</dbReference>
<accession>K5VQI0</accession>
<evidence type="ECO:0000313" key="5">
    <source>
        <dbReference type="Proteomes" id="UP000008370"/>
    </source>
</evidence>
<evidence type="ECO:0000256" key="3">
    <source>
        <dbReference type="ARBA" id="ARBA00023002"/>
    </source>
</evidence>
<dbReference type="HOGENOM" id="CLU_015676_1_0_1"/>
<organism evidence="4 5">
    <name type="scientific">Phanerochaete carnosa (strain HHB-10118-sp)</name>
    <name type="common">White-rot fungus</name>
    <name type="synonym">Peniophora carnosa</name>
    <dbReference type="NCBI Taxonomy" id="650164"/>
    <lineage>
        <taxon>Eukaryota</taxon>
        <taxon>Fungi</taxon>
        <taxon>Dikarya</taxon>
        <taxon>Basidiomycota</taxon>
        <taxon>Agaricomycotina</taxon>
        <taxon>Agaricomycetes</taxon>
        <taxon>Polyporales</taxon>
        <taxon>Phanerochaetaceae</taxon>
        <taxon>Phanerochaete</taxon>
    </lineage>
</organism>
<keyword evidence="2" id="KW-0274">FAD</keyword>
<dbReference type="GeneID" id="18913094"/>
<reference evidence="4 5" key="1">
    <citation type="journal article" date="2012" name="BMC Genomics">
        <title>Comparative genomics of the white-rot fungi, Phanerochaete carnosa and P. chrysosporium, to elucidate the genetic basis of the distinct wood types they colonize.</title>
        <authorList>
            <person name="Suzuki H."/>
            <person name="MacDonald J."/>
            <person name="Syed K."/>
            <person name="Salamov A."/>
            <person name="Hori C."/>
            <person name="Aerts A."/>
            <person name="Henrissat B."/>
            <person name="Wiebenga A."/>
            <person name="vanKuyk P.A."/>
            <person name="Barry K."/>
            <person name="Lindquist E."/>
            <person name="LaButti K."/>
            <person name="Lapidus A."/>
            <person name="Lucas S."/>
            <person name="Coutinho P."/>
            <person name="Gong Y."/>
            <person name="Samejima M."/>
            <person name="Mahadevan R."/>
            <person name="Abou-Zaid M."/>
            <person name="de Vries R.P."/>
            <person name="Igarashi K."/>
            <person name="Yadav J.S."/>
            <person name="Grigoriev I.V."/>
            <person name="Master E.R."/>
        </authorList>
    </citation>
    <scope>NUCLEOTIDE SEQUENCE [LARGE SCALE GENOMIC DNA]</scope>
    <source>
        <strain evidence="4 5">HHB-10118-sp</strain>
    </source>
</reference>
<dbReference type="Proteomes" id="UP000008370">
    <property type="component" value="Unassembled WGS sequence"/>
</dbReference>
<dbReference type="PRINTS" id="PR00469">
    <property type="entry name" value="PNDRDTASEII"/>
</dbReference>
<dbReference type="InterPro" id="IPR020946">
    <property type="entry name" value="Flavin_mOase-like"/>
</dbReference>
<sequence length="600" mass="66630">MTSLTDTHSITANWLAAFARAISDGDAQRVAATFLPEGWLRDVLTFVWDTRSLRGREAIQRYLTESNHLSQAQIFNIALETDPFYTPRESFAPTGDRVGVETGFKYETRYAICRGYAHLRQVEDGTWQAITVGMIALDLKAHPEPMNVALDWEASGRTWDVLEAERKAKIETDPHVLIIGAGQCGLSTAARFRQMDIPTLVIEKNARIGDNWKKRYKSLALHTPDFYSPMLYQPFPSDWPEYAPRDKLASWFESYAVNQHLTIWTKSTLAAQPQYDESEGVWHVSIDRDGKNVTLRPKHIVLATGVLGAPRVPDLPDQTSFAGTVLHAAQFVEPAPFAGKRVIVVGAGNSSIDICQDLATGGAASVTMVQRSQTCVVSRSSVKGDMRHNWLPGEPVAVGDFKFSAQPLGFFKEMAQSMPEVLWAREKELHDKLRKGGLNLYLGPEGEGQFLMVFERGGGYWMDKGGADLIASGQIKIKQGSSPKSFATDGLIFSDGSKLPADVVIFATGYELLRDVQKHTFGEGVIDRTSETWGLDEESEINGCFRPSGHPALWYAIGDFFNCRFMSKQLAILIKAAELGLYNPEQDQRKVTVDAPRAKM</sequence>
<dbReference type="InParanoid" id="K5VQI0"/>
<proteinExistence type="predicted"/>
<keyword evidence="1" id="KW-0285">Flavoprotein</keyword>
<evidence type="ECO:0000313" key="4">
    <source>
        <dbReference type="EMBL" id="EKM53733.1"/>
    </source>
</evidence>
<dbReference type="GO" id="GO:0004499">
    <property type="term" value="F:N,N-dimethylaniline monooxygenase activity"/>
    <property type="evidence" value="ECO:0007669"/>
    <property type="project" value="InterPro"/>
</dbReference>
<dbReference type="InterPro" id="IPR050982">
    <property type="entry name" value="Auxin_biosynth/cation_transpt"/>
</dbReference>
<protein>
    <recommendedName>
        <fullName evidence="6">FAD/NAD(P)-binding domain-containing protein</fullName>
    </recommendedName>
</protein>
<dbReference type="InterPro" id="IPR036188">
    <property type="entry name" value="FAD/NAD-bd_sf"/>
</dbReference>
<dbReference type="PANTHER" id="PTHR43539">
    <property type="entry name" value="FLAVIN-BINDING MONOOXYGENASE-LIKE PROTEIN (AFU_ORTHOLOGUE AFUA_4G09220)"/>
    <property type="match status" value="1"/>
</dbReference>
<dbReference type="InterPro" id="IPR032710">
    <property type="entry name" value="NTF2-like_dom_sf"/>
</dbReference>
<keyword evidence="3" id="KW-0560">Oxidoreductase</keyword>
<dbReference type="PRINTS" id="PR00368">
    <property type="entry name" value="FADPNR"/>
</dbReference>
<keyword evidence="5" id="KW-1185">Reference proteome</keyword>